<dbReference type="STRING" id="228230.RMCC_4353"/>
<dbReference type="Gene3D" id="3.90.50.10">
    <property type="entry name" value="Photosynthetic Reaction Center, subunit H, domain 2"/>
    <property type="match status" value="1"/>
</dbReference>
<gene>
    <name evidence="3" type="ORF">RMCC_4353</name>
</gene>
<dbReference type="InterPro" id="IPR027275">
    <property type="entry name" value="PRC-brl_dom"/>
</dbReference>
<evidence type="ECO:0000259" key="2">
    <source>
        <dbReference type="Pfam" id="PF05239"/>
    </source>
</evidence>
<dbReference type="OrthoDB" id="3712018at2"/>
<reference evidence="4" key="1">
    <citation type="journal article" date="2016" name="Genome Announc.">
        <title>Draft Genome Sequences of Five Rapidly Growing Mycobacterium Species, M. thermoresistibile, M. fortuitum subsp. acetamidolyticum, M. canariasense, M. brisbanense, and M. novocastrense.</title>
        <authorList>
            <person name="Katahira K."/>
            <person name="Ogura Y."/>
            <person name="Gotoh Y."/>
            <person name="Hayashi T."/>
        </authorList>
    </citation>
    <scope>NUCLEOTIDE SEQUENCE [LARGE SCALE GENOMIC DNA]</scope>
    <source>
        <strain evidence="4">JCM15298</strain>
    </source>
</reference>
<comment type="caution">
    <text evidence="3">The sequence shown here is derived from an EMBL/GenBank/DDBJ whole genome shotgun (WGS) entry which is preliminary data.</text>
</comment>
<evidence type="ECO:0000313" key="3">
    <source>
        <dbReference type="EMBL" id="GAS97387.1"/>
    </source>
</evidence>
<dbReference type="AlphaFoldDB" id="A0A100WF08"/>
<reference evidence="4" key="2">
    <citation type="submission" date="2016-02" db="EMBL/GenBank/DDBJ databases">
        <title>Draft genome sequence of five rapidly growing Mycobacterium species.</title>
        <authorList>
            <person name="Katahira K."/>
            <person name="Gotou Y."/>
            <person name="Iida K."/>
            <person name="Ogura Y."/>
            <person name="Hayashi T."/>
        </authorList>
    </citation>
    <scope>NUCLEOTIDE SEQUENCE [LARGE SCALE GENOMIC DNA]</scope>
    <source>
        <strain evidence="4">JCM15298</strain>
    </source>
</reference>
<dbReference type="Proteomes" id="UP000069443">
    <property type="component" value="Unassembled WGS sequence"/>
</dbReference>
<sequence>MATSVQQFVGATAYDVTGHKIGKIHQIFVDADTREPKWVTVSTGLFGLSSAFVPLAGAHCDRNTVTVAVDKDTIKQAPNLRVRAGITPEEEHRLSRHYHLPAAPQPAPPPPERGPNSAGIDIATAAAGIGGVAFNTAAHRPPPADRDG</sequence>
<dbReference type="GO" id="GO:0030077">
    <property type="term" value="C:plasma membrane light-harvesting complex"/>
    <property type="evidence" value="ECO:0007669"/>
    <property type="project" value="InterPro"/>
</dbReference>
<dbReference type="SUPFAM" id="SSF50346">
    <property type="entry name" value="PRC-barrel domain"/>
    <property type="match status" value="1"/>
</dbReference>
<keyword evidence="4" id="KW-1185">Reference proteome</keyword>
<proteinExistence type="predicted"/>
<feature type="region of interest" description="Disordered" evidence="1">
    <location>
        <begin position="89"/>
        <end position="120"/>
    </location>
</feature>
<dbReference type="EMBL" id="BCSY01000072">
    <property type="protein sequence ID" value="GAS97387.1"/>
    <property type="molecule type" value="Genomic_DNA"/>
</dbReference>
<feature type="compositionally biased region" description="Pro residues" evidence="1">
    <location>
        <begin position="103"/>
        <end position="113"/>
    </location>
</feature>
<dbReference type="InterPro" id="IPR014747">
    <property type="entry name" value="Bac_photo_RC_H_C"/>
</dbReference>
<dbReference type="GO" id="GO:0019684">
    <property type="term" value="P:photosynthesis, light reaction"/>
    <property type="evidence" value="ECO:0007669"/>
    <property type="project" value="InterPro"/>
</dbReference>
<evidence type="ECO:0000256" key="1">
    <source>
        <dbReference type="SAM" id="MobiDB-lite"/>
    </source>
</evidence>
<accession>A0A100WF08</accession>
<dbReference type="InterPro" id="IPR011033">
    <property type="entry name" value="PRC_barrel-like_sf"/>
</dbReference>
<evidence type="ECO:0000313" key="4">
    <source>
        <dbReference type="Proteomes" id="UP000069443"/>
    </source>
</evidence>
<dbReference type="Pfam" id="PF05239">
    <property type="entry name" value="PRC"/>
    <property type="match status" value="1"/>
</dbReference>
<protein>
    <recommendedName>
        <fullName evidence="2">PRC-barrel domain-containing protein</fullName>
    </recommendedName>
</protein>
<feature type="domain" description="PRC-barrel" evidence="2">
    <location>
        <begin position="7"/>
        <end position="72"/>
    </location>
</feature>
<name>A0A100WF08_MYCCR</name>
<dbReference type="RefSeq" id="WP_062658286.1">
    <property type="nucleotide sequence ID" value="NZ_BCSY01000072.1"/>
</dbReference>
<organism evidence="3 4">
    <name type="scientific">Mycolicibacterium canariasense</name>
    <name type="common">Mycobacterium canariasense</name>
    <dbReference type="NCBI Taxonomy" id="228230"/>
    <lineage>
        <taxon>Bacteria</taxon>
        <taxon>Bacillati</taxon>
        <taxon>Actinomycetota</taxon>
        <taxon>Actinomycetes</taxon>
        <taxon>Mycobacteriales</taxon>
        <taxon>Mycobacteriaceae</taxon>
        <taxon>Mycolicibacterium</taxon>
    </lineage>
</organism>